<dbReference type="AlphaFoldDB" id="A0A6C2YK22"/>
<dbReference type="Pfam" id="PF16347">
    <property type="entry name" value="SGSH_C"/>
    <property type="match status" value="1"/>
</dbReference>
<dbReference type="Proteomes" id="UP000464378">
    <property type="component" value="Chromosome"/>
</dbReference>
<accession>A0A6C2YK22</accession>
<dbReference type="Pfam" id="PF01663">
    <property type="entry name" value="Phosphodiest"/>
    <property type="match status" value="1"/>
</dbReference>
<dbReference type="SUPFAM" id="SSF53649">
    <property type="entry name" value="Alkaline phosphatase-like"/>
    <property type="match status" value="1"/>
</dbReference>
<name>A0A6C2YK22_9BACT</name>
<dbReference type="FunCoup" id="A0A6C2YK22">
    <property type="interactions" value="187"/>
</dbReference>
<dbReference type="EMBL" id="LR593887">
    <property type="protein sequence ID" value="VTR98827.1"/>
    <property type="molecule type" value="Genomic_DNA"/>
</dbReference>
<feature type="chain" id="PRO_5036383872" description="N-sulphoglucosamine sulphohydrolase C-terminal domain-containing protein" evidence="3">
    <location>
        <begin position="22"/>
        <end position="451"/>
    </location>
</feature>
<evidence type="ECO:0000256" key="2">
    <source>
        <dbReference type="ARBA" id="ARBA00022801"/>
    </source>
</evidence>
<dbReference type="PANTHER" id="PTHR43108:SF6">
    <property type="entry name" value="N-SULPHOGLUCOSAMINE SULPHOHYDROLASE"/>
    <property type="match status" value="1"/>
</dbReference>
<keyword evidence="2" id="KW-0378">Hydrolase</keyword>
<sequence length="451" mass="51335">MRKLLFSAVLMLVASVGIASAADRPNLLIMMTDDQRADALSCAGNPVLRTPNLDRIAGEGARFRNMFVTNALCAPSRATLLTGLYSHSHGVTDNRGRIVPQSIPMVSDLLRKAGYEVAFCGKSHQGNALRDREWDHYFGYRGQGNYLKPMVAEGTKGKDLPRDGWMDDVITDDAIAWMKQPHEKPFAMFLFFKAPHRSWTPPPRHKDLFNNVTIPLPKLWDADRNAKTQAFAKADNRIGDFADVKDFQSYVKDYYRTIVGVDDNVGKVFAALEANKQLDSTAILFTSDNGFFQGEWKAFDKRFMHEPSIRVPLLMRYPAKIKAGSLIDPMVLNVDIAPTLLDLAGLPVPESMQGRSVVPLFAGTPADWRKDWLYEYFEYPAEHNVRKHRGVRTDTHKLIHYYESPEEWELYDLSKDPDELHNLYRKPGMEALTTQLKQRIVDLRKQTNDRD</sequence>
<dbReference type="EMBL" id="LR586016">
    <property type="protein sequence ID" value="VIP01579.1"/>
    <property type="molecule type" value="Genomic_DNA"/>
</dbReference>
<dbReference type="InParanoid" id="A0A6C2YK22"/>
<reference evidence="5" key="1">
    <citation type="submission" date="2019-04" db="EMBL/GenBank/DDBJ databases">
        <authorList>
            <consortium name="Science for Life Laboratories"/>
        </authorList>
    </citation>
    <scope>NUCLEOTIDE SEQUENCE</scope>
    <source>
        <strain evidence="5">MBLW1</strain>
    </source>
</reference>
<evidence type="ECO:0000256" key="3">
    <source>
        <dbReference type="SAM" id="SignalP"/>
    </source>
</evidence>
<feature type="domain" description="N-sulphoglucosamine sulphohydrolase C-terminal" evidence="4">
    <location>
        <begin position="294"/>
        <end position="446"/>
    </location>
</feature>
<evidence type="ECO:0000259" key="4">
    <source>
        <dbReference type="Pfam" id="PF16347"/>
    </source>
</evidence>
<keyword evidence="6" id="KW-1185">Reference proteome</keyword>
<dbReference type="Gene3D" id="3.40.720.10">
    <property type="entry name" value="Alkaline Phosphatase, subunit A"/>
    <property type="match status" value="1"/>
</dbReference>
<evidence type="ECO:0000313" key="5">
    <source>
        <dbReference type="EMBL" id="VIP01579.1"/>
    </source>
</evidence>
<dbReference type="PROSITE" id="PS00523">
    <property type="entry name" value="SULFATASE_1"/>
    <property type="match status" value="1"/>
</dbReference>
<dbReference type="InterPro" id="IPR002591">
    <property type="entry name" value="Phosphodiest/P_Trfase"/>
</dbReference>
<gene>
    <name evidence="5" type="ORF">GMBLW1_23810</name>
</gene>
<dbReference type="InterPro" id="IPR024607">
    <property type="entry name" value="Sulfatase_CS"/>
</dbReference>
<keyword evidence="3" id="KW-0732">Signal</keyword>
<dbReference type="InterPro" id="IPR032506">
    <property type="entry name" value="SGSH_C"/>
</dbReference>
<proteinExistence type="inferred from homology"/>
<evidence type="ECO:0000256" key="1">
    <source>
        <dbReference type="ARBA" id="ARBA00008779"/>
    </source>
</evidence>
<dbReference type="GO" id="GO:0016787">
    <property type="term" value="F:hydrolase activity"/>
    <property type="evidence" value="ECO:0007669"/>
    <property type="project" value="UniProtKB-KW"/>
</dbReference>
<dbReference type="InterPro" id="IPR017850">
    <property type="entry name" value="Alkaline_phosphatase_core_sf"/>
</dbReference>
<dbReference type="PANTHER" id="PTHR43108">
    <property type="entry name" value="N-ACETYLGLUCOSAMINE-6-SULFATASE FAMILY MEMBER"/>
    <property type="match status" value="1"/>
</dbReference>
<dbReference type="CDD" id="cd16031">
    <property type="entry name" value="G6S_like"/>
    <property type="match status" value="1"/>
</dbReference>
<dbReference type="RefSeq" id="WP_162656764.1">
    <property type="nucleotide sequence ID" value="NZ_LR593887.1"/>
</dbReference>
<feature type="signal peptide" evidence="3">
    <location>
        <begin position="1"/>
        <end position="21"/>
    </location>
</feature>
<evidence type="ECO:0000313" key="6">
    <source>
        <dbReference type="Proteomes" id="UP000464378"/>
    </source>
</evidence>
<dbReference type="KEGG" id="tim:GMBLW1_23810"/>
<protein>
    <recommendedName>
        <fullName evidence="4">N-sulphoglucosamine sulphohydrolase C-terminal domain-containing protein</fullName>
    </recommendedName>
</protein>
<comment type="similarity">
    <text evidence="1">Belongs to the sulfatase family.</text>
</comment>
<organism evidence="5">
    <name type="scientific">Tuwongella immobilis</name>
    <dbReference type="NCBI Taxonomy" id="692036"/>
    <lineage>
        <taxon>Bacteria</taxon>
        <taxon>Pseudomonadati</taxon>
        <taxon>Planctomycetota</taxon>
        <taxon>Planctomycetia</taxon>
        <taxon>Gemmatales</taxon>
        <taxon>Gemmataceae</taxon>
        <taxon>Tuwongella</taxon>
    </lineage>
</organism>